<dbReference type="EMBL" id="BARU01000001">
    <property type="protein sequence ID" value="GAH24833.1"/>
    <property type="molecule type" value="Genomic_DNA"/>
</dbReference>
<proteinExistence type="predicted"/>
<evidence type="ECO:0000313" key="1">
    <source>
        <dbReference type="EMBL" id="GAH24833.1"/>
    </source>
</evidence>
<comment type="caution">
    <text evidence="1">The sequence shown here is derived from an EMBL/GenBank/DDBJ whole genome shotgun (WGS) entry which is preliminary data.</text>
</comment>
<gene>
    <name evidence="1" type="ORF">S03H2_00004</name>
</gene>
<protein>
    <submittedName>
        <fullName evidence="1">Uncharacterized protein</fullName>
    </submittedName>
</protein>
<accession>X1FVM6</accession>
<organism evidence="1">
    <name type="scientific">marine sediment metagenome</name>
    <dbReference type="NCBI Taxonomy" id="412755"/>
    <lineage>
        <taxon>unclassified sequences</taxon>
        <taxon>metagenomes</taxon>
        <taxon>ecological metagenomes</taxon>
    </lineage>
</organism>
<name>X1FVM6_9ZZZZ</name>
<reference evidence="1" key="1">
    <citation type="journal article" date="2014" name="Front. Microbiol.">
        <title>High frequency of phylogenetically diverse reductive dehalogenase-homologous genes in deep subseafloor sedimentary metagenomes.</title>
        <authorList>
            <person name="Kawai M."/>
            <person name="Futagami T."/>
            <person name="Toyoda A."/>
            <person name="Takaki Y."/>
            <person name="Nishi S."/>
            <person name="Hori S."/>
            <person name="Arai W."/>
            <person name="Tsubouchi T."/>
            <person name="Morono Y."/>
            <person name="Uchiyama I."/>
            <person name="Ito T."/>
            <person name="Fujiyama A."/>
            <person name="Inagaki F."/>
            <person name="Takami H."/>
        </authorList>
    </citation>
    <scope>NUCLEOTIDE SEQUENCE</scope>
    <source>
        <strain evidence="1">Expedition CK06-06</strain>
    </source>
</reference>
<dbReference type="AlphaFoldDB" id="X1FVM6"/>
<sequence>MVAGGLGIVNIGIAERVEIICTDKDTHFTEALTQYEIEKEALAGLISNRIHIRGVNIISTQPLMFFLVFFKDSHYDDADININSFGDSVELDMTSLPTFRIENTGPYYLNVGDLEIIYECLDEDYTVRCGLLNISGAPKNAGATGVVQVDIKYSPRL</sequence>